<gene>
    <name evidence="3" type="ORF">ASIM_LOCUS12130</name>
</gene>
<proteinExistence type="predicted"/>
<reference evidence="5" key="1">
    <citation type="submission" date="2016-04" db="UniProtKB">
        <authorList>
            <consortium name="WormBaseParasite"/>
        </authorList>
    </citation>
    <scope>IDENTIFICATION</scope>
</reference>
<dbReference type="PROSITE" id="PS50245">
    <property type="entry name" value="CAP_GLY_2"/>
    <property type="match status" value="1"/>
</dbReference>
<dbReference type="PANTHER" id="PTHR13958:SF3">
    <property type="entry name" value="CAP-GLY DOMAIN-CONTAINING PROTEIN-RELATED"/>
    <property type="match status" value="1"/>
</dbReference>
<dbReference type="EMBL" id="UYRR01031143">
    <property type="protein sequence ID" value="VDK46642.1"/>
    <property type="molecule type" value="Genomic_DNA"/>
</dbReference>
<dbReference type="WBParaSite" id="ASIM_0001266401-mRNA-1">
    <property type="protein sequence ID" value="ASIM_0001266401-mRNA-1"/>
    <property type="gene ID" value="ASIM_0001266401"/>
</dbReference>
<dbReference type="GO" id="GO:0034453">
    <property type="term" value="P:microtubule anchoring"/>
    <property type="evidence" value="ECO:0007669"/>
    <property type="project" value="InterPro"/>
</dbReference>
<feature type="compositionally biased region" description="Polar residues" evidence="1">
    <location>
        <begin position="632"/>
        <end position="644"/>
    </location>
</feature>
<evidence type="ECO:0000259" key="2">
    <source>
        <dbReference type="PROSITE" id="PS50245"/>
    </source>
</evidence>
<evidence type="ECO:0000313" key="5">
    <source>
        <dbReference type="WBParaSite" id="ASIM_0001266401-mRNA-1"/>
    </source>
</evidence>
<dbReference type="OrthoDB" id="2130750at2759"/>
<organism evidence="5">
    <name type="scientific">Anisakis simplex</name>
    <name type="common">Herring worm</name>
    <dbReference type="NCBI Taxonomy" id="6269"/>
    <lineage>
        <taxon>Eukaryota</taxon>
        <taxon>Metazoa</taxon>
        <taxon>Ecdysozoa</taxon>
        <taxon>Nematoda</taxon>
        <taxon>Chromadorea</taxon>
        <taxon>Rhabditida</taxon>
        <taxon>Spirurina</taxon>
        <taxon>Ascaridomorpha</taxon>
        <taxon>Ascaridoidea</taxon>
        <taxon>Anisakidae</taxon>
        <taxon>Anisakis</taxon>
        <taxon>Anisakis simplex complex</taxon>
    </lineage>
</organism>
<dbReference type="GO" id="GO:0005813">
    <property type="term" value="C:centrosome"/>
    <property type="evidence" value="ECO:0007669"/>
    <property type="project" value="InterPro"/>
</dbReference>
<dbReference type="InterPro" id="IPR000938">
    <property type="entry name" value="CAP-Gly_domain"/>
</dbReference>
<evidence type="ECO:0000313" key="3">
    <source>
        <dbReference type="EMBL" id="VDK46642.1"/>
    </source>
</evidence>
<protein>
    <submittedName>
        <fullName evidence="5">CAP-Gly domain-containing protein</fullName>
    </submittedName>
</protein>
<dbReference type="Pfam" id="PF01302">
    <property type="entry name" value="CAP_GLY"/>
    <property type="match status" value="1"/>
</dbReference>
<evidence type="ECO:0000313" key="4">
    <source>
        <dbReference type="Proteomes" id="UP000267096"/>
    </source>
</evidence>
<dbReference type="InterPro" id="IPR036859">
    <property type="entry name" value="CAP-Gly_dom_sf"/>
</dbReference>
<dbReference type="Gene3D" id="2.30.30.190">
    <property type="entry name" value="CAP Gly-rich-like domain"/>
    <property type="match status" value="1"/>
</dbReference>
<name>A0A158PNR0_ANISI</name>
<dbReference type="SMART" id="SM01052">
    <property type="entry name" value="CAP_GLY"/>
    <property type="match status" value="1"/>
</dbReference>
<dbReference type="Proteomes" id="UP000267096">
    <property type="component" value="Unassembled WGS sequence"/>
</dbReference>
<dbReference type="InterPro" id="IPR028750">
    <property type="entry name" value="CEP350/CC187"/>
</dbReference>
<feature type="region of interest" description="Disordered" evidence="1">
    <location>
        <begin position="602"/>
        <end position="707"/>
    </location>
</feature>
<feature type="compositionally biased region" description="Polar residues" evidence="1">
    <location>
        <begin position="676"/>
        <end position="701"/>
    </location>
</feature>
<dbReference type="AlphaFoldDB" id="A0A158PNR0"/>
<sequence length="765" mass="83669">MKFGVQANSGDVVVGMQDVGKRVIVGKMRTGVLKYVGRVGGKEGIFCGVELDIAAGLHNGTYQGVKYFECIDKHGIFAPIYRVELYPQTTSMPGREEVSLKEVGVQNLFHRSSYFESAAKSLLIYAIQQGFILHLRSSMWLSATIFDCCKITLGTVANSIGIINRAIMENGVNDRVPKLVRSAMPSIGTTPSYPSTIPSMDVSMASVSSMGTSSFLFDNSMVMNGSWNSDQMFSSNATYTITPATTNTRYEFLEDIECPSTLIDVSDDSFPTELPTNSTSQILDESKIGVDHLPVINDEASTPLVEYRTFTDDTKQQEISTSSFSPHSSNNNNPFLSDLFASDDLSQYNYDDIASDYLINEDNTDVTYIIRTSPLQKSSSQMSMDSVTSDDHQIEPMQEGVIEPTPTMVEKQGNNNNFVPSKSGSKKSPTKKSANATNITSAKKRMTLDLAKRNATPDQINEHKEERPRKPKPPSIRELQNAPTPKPKPKPPSKSQLLMEQIKASIAADKRKPKKEIKSKLSEILAVHFTPTATPTNENQGEFLKCVKALKILGYFSGSGEQPFVLRSGVSSFSSVYLFTLLIAAGRSAIITTGKLQIGINLGMAPGEDSKKPTVSPNAKRRRNEPLKSLNAKPSASTSNSNATPRAPIKPRQSLLPPKIIHNKATKGNEPLKKTSPLSRTGSSSTVCSARIASTTNASTPKSKEEDDAWKLKRLNRAILAFDALSIVLDQTLQKGESEIAALSDEKHDLGMLIIFYIEIINSVL</sequence>
<feature type="region of interest" description="Disordered" evidence="1">
    <location>
        <begin position="407"/>
        <end position="497"/>
    </location>
</feature>
<keyword evidence="4" id="KW-1185">Reference proteome</keyword>
<dbReference type="GO" id="GO:0008017">
    <property type="term" value="F:microtubule binding"/>
    <property type="evidence" value="ECO:0007669"/>
    <property type="project" value="InterPro"/>
</dbReference>
<feature type="domain" description="CAP-Gly" evidence="2">
    <location>
        <begin position="37"/>
        <end position="79"/>
    </location>
</feature>
<accession>A0A158PNR0</accession>
<reference evidence="3 4" key="2">
    <citation type="submission" date="2018-11" db="EMBL/GenBank/DDBJ databases">
        <authorList>
            <consortium name="Pathogen Informatics"/>
        </authorList>
    </citation>
    <scope>NUCLEOTIDE SEQUENCE [LARGE SCALE GENOMIC DNA]</scope>
</reference>
<evidence type="ECO:0000256" key="1">
    <source>
        <dbReference type="SAM" id="MobiDB-lite"/>
    </source>
</evidence>
<dbReference type="PANTHER" id="PTHR13958">
    <property type="entry name" value="CENTROSOME-ASSOCIATED PROTEIN 350"/>
    <property type="match status" value="1"/>
</dbReference>
<dbReference type="SUPFAM" id="SSF74924">
    <property type="entry name" value="Cap-Gly domain"/>
    <property type="match status" value="1"/>
</dbReference>